<keyword evidence="1" id="KW-1133">Transmembrane helix</keyword>
<dbReference type="GO" id="GO:0000329">
    <property type="term" value="C:fungal-type vacuole membrane"/>
    <property type="evidence" value="ECO:0007669"/>
    <property type="project" value="InterPro"/>
</dbReference>
<keyword evidence="1" id="KW-0812">Transmembrane</keyword>
<evidence type="ECO:0000313" key="3">
    <source>
        <dbReference type="Proteomes" id="UP000800093"/>
    </source>
</evidence>
<feature type="transmembrane region" description="Helical" evidence="1">
    <location>
        <begin position="32"/>
        <end position="56"/>
    </location>
</feature>
<accession>A0A9P4NCM7</accession>
<dbReference type="Pfam" id="PF12505">
    <property type="entry name" value="DUF3712"/>
    <property type="match status" value="1"/>
</dbReference>
<sequence length="339" mass="37026">MVPKKRGIIDKLYPPGPKPGARGRVKNHCRKFWWCDLLVFAIIALIIVLPIIYVAIPKKAQSDLNASTLEVTEQDVTSPSPDGIHLKLVTVARSDSSFHPTIEGFQAALSLNDQAPFFYIDVPETKAEAVTDIIVDQDVEIANNESFNEYNRVVMNSEYFNVYLDGKTKIHQSGLPAISVDYNKKVTMKGLNKLQGLNITGIRILQGEDNILPDGSNMIGNVSIPNPSVMTLALGNVTMDLSVDDEPIGTCLLPDMILRPGENIVPMQGHVEQITVISLITSKYNDAVLPLSIVGNSSMINGQHLQYYEAAIQSNVIHVDLDVGPALAELGLNLTQITG</sequence>
<organism evidence="2 3">
    <name type="scientific">Lojkania enalia</name>
    <dbReference type="NCBI Taxonomy" id="147567"/>
    <lineage>
        <taxon>Eukaryota</taxon>
        <taxon>Fungi</taxon>
        <taxon>Dikarya</taxon>
        <taxon>Ascomycota</taxon>
        <taxon>Pezizomycotina</taxon>
        <taxon>Dothideomycetes</taxon>
        <taxon>Pleosporomycetidae</taxon>
        <taxon>Pleosporales</taxon>
        <taxon>Pleosporales incertae sedis</taxon>
        <taxon>Lojkania</taxon>
    </lineage>
</organism>
<evidence type="ECO:0000313" key="2">
    <source>
        <dbReference type="EMBL" id="KAF2270691.1"/>
    </source>
</evidence>
<dbReference type="PANTHER" id="PTHR35895">
    <property type="entry name" value="CHROMOSOME 16, WHOLE GENOME SHOTGUN SEQUENCE"/>
    <property type="match status" value="1"/>
</dbReference>
<keyword evidence="1" id="KW-0472">Membrane</keyword>
<dbReference type="OrthoDB" id="10039566at2759"/>
<dbReference type="Proteomes" id="UP000800093">
    <property type="component" value="Unassembled WGS sequence"/>
</dbReference>
<dbReference type="PANTHER" id="PTHR35895:SF1">
    <property type="entry name" value="LIPID-BINDING SERUM GLYCOPROTEIN C-TERMINAL DOMAIN-CONTAINING PROTEIN"/>
    <property type="match status" value="1"/>
</dbReference>
<dbReference type="EMBL" id="ML986579">
    <property type="protein sequence ID" value="KAF2270691.1"/>
    <property type="molecule type" value="Genomic_DNA"/>
</dbReference>
<gene>
    <name evidence="2" type="ORF">CC78DRAFT_451315</name>
</gene>
<protein>
    <submittedName>
        <fullName evidence="2">Uncharacterized protein</fullName>
    </submittedName>
</protein>
<evidence type="ECO:0000256" key="1">
    <source>
        <dbReference type="SAM" id="Phobius"/>
    </source>
</evidence>
<reference evidence="3" key="1">
    <citation type="journal article" date="2020" name="Stud. Mycol.">
        <title>101 Dothideomycetes genomes: A test case for predicting lifestyles and emergence of pathogens.</title>
        <authorList>
            <person name="Haridas S."/>
            <person name="Albert R."/>
            <person name="Binder M."/>
            <person name="Bloem J."/>
            <person name="LaButti K."/>
            <person name="Salamov A."/>
            <person name="Andreopoulos B."/>
            <person name="Baker S."/>
            <person name="Barry K."/>
            <person name="Bills G."/>
            <person name="Bluhm B."/>
            <person name="Cannon C."/>
            <person name="Castanera R."/>
            <person name="Culley D."/>
            <person name="Daum C."/>
            <person name="Ezra D."/>
            <person name="Gonzalez J."/>
            <person name="Henrissat B."/>
            <person name="Kuo A."/>
            <person name="Liang C."/>
            <person name="Lipzen A."/>
            <person name="Lutzoni F."/>
            <person name="Magnuson J."/>
            <person name="Mondo S."/>
            <person name="Nolan M."/>
            <person name="Ohm R."/>
            <person name="Pangilinan J."/>
            <person name="Park H.-J."/>
            <person name="Ramirez L."/>
            <person name="Alfaro M."/>
            <person name="Sun H."/>
            <person name="Tritt A."/>
            <person name="Yoshinaga Y."/>
            <person name="Zwiers L.-H."/>
            <person name="Turgeon B."/>
            <person name="Goodwin S."/>
            <person name="Spatafora J."/>
            <person name="Crous P."/>
            <person name="Grigoriev I."/>
        </authorList>
    </citation>
    <scope>NUCLEOTIDE SEQUENCE [LARGE SCALE GENOMIC DNA]</scope>
    <source>
        <strain evidence="3">CBS 304.66</strain>
    </source>
</reference>
<comment type="caution">
    <text evidence="2">The sequence shown here is derived from an EMBL/GenBank/DDBJ whole genome shotgun (WGS) entry which is preliminary data.</text>
</comment>
<name>A0A9P4NCM7_9PLEO</name>
<keyword evidence="3" id="KW-1185">Reference proteome</keyword>
<dbReference type="InterPro" id="IPR022185">
    <property type="entry name" value="DUF3712"/>
</dbReference>
<dbReference type="InterPro" id="IPR046368">
    <property type="entry name" value="Tag1"/>
</dbReference>
<dbReference type="AlphaFoldDB" id="A0A9P4NCM7"/>
<proteinExistence type="predicted"/>